<dbReference type="EMBL" id="CP113088">
    <property type="protein sequence ID" value="WAC02878.1"/>
    <property type="molecule type" value="Genomic_DNA"/>
</dbReference>
<accession>A0A9E8MWH0</accession>
<dbReference type="AlphaFoldDB" id="A0A9E8MWH0"/>
<organism evidence="1 2">
    <name type="scientific">Lacinutrix neustonica</name>
    <dbReference type="NCBI Taxonomy" id="2980107"/>
    <lineage>
        <taxon>Bacteria</taxon>
        <taxon>Pseudomonadati</taxon>
        <taxon>Bacteroidota</taxon>
        <taxon>Flavobacteriia</taxon>
        <taxon>Flavobacteriales</taxon>
        <taxon>Flavobacteriaceae</taxon>
        <taxon>Lacinutrix</taxon>
    </lineage>
</organism>
<name>A0A9E8MWH0_9FLAO</name>
<dbReference type="RefSeq" id="WP_267677479.1">
    <property type="nucleotide sequence ID" value="NZ_CP113088.1"/>
</dbReference>
<dbReference type="Proteomes" id="UP001164705">
    <property type="component" value="Chromosome"/>
</dbReference>
<evidence type="ECO:0008006" key="3">
    <source>
        <dbReference type="Google" id="ProtNLM"/>
    </source>
</evidence>
<protein>
    <recommendedName>
        <fullName evidence="3">DUF4369 domain-containing protein</fullName>
    </recommendedName>
</protein>
<proteinExistence type="predicted"/>
<evidence type="ECO:0000313" key="2">
    <source>
        <dbReference type="Proteomes" id="UP001164705"/>
    </source>
</evidence>
<sequence length="285" mass="32649">MRDIKLVAILLIFMTWSCKEEAKKATPTTTILKGEVIFRPTSDTLLLLRATENASQENKMIGIPIVDGKFNYEFSSEEDLAYQLIFKEEYDKGNAKPIIFFPTEGSVSFKLHNVKDFSSNEVTGGPLNSTYKEFTSKILNPFNNAVISIYKEFEAVTYQDRHSTAFNTIASKLRAASQEEKMAIYKQMNALKEQGLDKSTLGKEVDAKYEKLEMKYFDDKYDFITANPSVVSYYLVIADLMRVTDRKQPSNELIFKAFNTLKEKFPEHAYTTLGTTLMNEINERK</sequence>
<keyword evidence="2" id="KW-1185">Reference proteome</keyword>
<gene>
    <name evidence="1" type="ORF">N7U66_04410</name>
</gene>
<reference evidence="1" key="1">
    <citation type="submission" date="2022-11" db="EMBL/GenBank/DDBJ databases">
        <title>Lacinutrix neustonica HL-RS19T sp. nov., isolated from the surface microlayer sample of brackish Lake Shihwa.</title>
        <authorList>
            <person name="Choi J.Y."/>
            <person name="Hwang C.Y."/>
        </authorList>
    </citation>
    <scope>NUCLEOTIDE SEQUENCE</scope>
    <source>
        <strain evidence="1">HL-RS19</strain>
    </source>
</reference>
<evidence type="ECO:0000313" key="1">
    <source>
        <dbReference type="EMBL" id="WAC02878.1"/>
    </source>
</evidence>
<dbReference type="KEGG" id="lnu:N7U66_04410"/>